<feature type="region of interest" description="Disordered" evidence="1">
    <location>
        <begin position="19"/>
        <end position="49"/>
    </location>
</feature>
<organism evidence="2 3">
    <name type="scientific">Brassica cretica</name>
    <name type="common">Mustard</name>
    <dbReference type="NCBI Taxonomy" id="69181"/>
    <lineage>
        <taxon>Eukaryota</taxon>
        <taxon>Viridiplantae</taxon>
        <taxon>Streptophyta</taxon>
        <taxon>Embryophyta</taxon>
        <taxon>Tracheophyta</taxon>
        <taxon>Spermatophyta</taxon>
        <taxon>Magnoliopsida</taxon>
        <taxon>eudicotyledons</taxon>
        <taxon>Gunneridae</taxon>
        <taxon>Pentapetalae</taxon>
        <taxon>rosids</taxon>
        <taxon>malvids</taxon>
        <taxon>Brassicales</taxon>
        <taxon>Brassicaceae</taxon>
        <taxon>Brassiceae</taxon>
        <taxon>Brassica</taxon>
    </lineage>
</organism>
<evidence type="ECO:0000313" key="3">
    <source>
        <dbReference type="Proteomes" id="UP000712600"/>
    </source>
</evidence>
<evidence type="ECO:0000313" key="2">
    <source>
        <dbReference type="EMBL" id="KAF3598830.1"/>
    </source>
</evidence>
<protein>
    <submittedName>
        <fullName evidence="2">Uncharacterized protein</fullName>
    </submittedName>
</protein>
<feature type="region of interest" description="Disordered" evidence="1">
    <location>
        <begin position="84"/>
        <end position="135"/>
    </location>
</feature>
<gene>
    <name evidence="2" type="ORF">F2Q69_00033682</name>
</gene>
<name>A0A8S9SFF1_BRACR</name>
<dbReference type="Proteomes" id="UP000712600">
    <property type="component" value="Unassembled WGS sequence"/>
</dbReference>
<comment type="caution">
    <text evidence="2">The sequence shown here is derived from an EMBL/GenBank/DDBJ whole genome shotgun (WGS) entry which is preliminary data.</text>
</comment>
<dbReference type="AlphaFoldDB" id="A0A8S9SFF1"/>
<sequence length="135" mass="15473">MCDGVEKVTVEHSTLFVDQKRSQEIATTDKIRPTPSPNDQRPGKKKGFETMENIEFKPSDLRIHREWIDGVWKIADEMGRGYFKGVPETRSQNPSQEGHVAKEKPDKKRKVAGSSQESGKYTVINYLRQSERVPK</sequence>
<dbReference type="EMBL" id="QGKX02000004">
    <property type="protein sequence ID" value="KAF3598830.1"/>
    <property type="molecule type" value="Genomic_DNA"/>
</dbReference>
<proteinExistence type="predicted"/>
<accession>A0A8S9SFF1</accession>
<feature type="compositionally biased region" description="Basic and acidic residues" evidence="1">
    <location>
        <begin position="19"/>
        <end position="32"/>
    </location>
</feature>
<reference evidence="2" key="1">
    <citation type="submission" date="2019-12" db="EMBL/GenBank/DDBJ databases">
        <title>Genome sequencing and annotation of Brassica cretica.</title>
        <authorList>
            <person name="Studholme D.J."/>
            <person name="Sarris P."/>
        </authorList>
    </citation>
    <scope>NUCLEOTIDE SEQUENCE</scope>
    <source>
        <strain evidence="2">PFS-109/04</strain>
        <tissue evidence="2">Leaf</tissue>
    </source>
</reference>
<evidence type="ECO:0000256" key="1">
    <source>
        <dbReference type="SAM" id="MobiDB-lite"/>
    </source>
</evidence>